<proteinExistence type="predicted"/>
<dbReference type="InterPro" id="IPR043128">
    <property type="entry name" value="Rev_trsase/Diguanyl_cyclase"/>
</dbReference>
<dbReference type="SUPFAM" id="SSF55073">
    <property type="entry name" value="Nucleotide cyclase"/>
    <property type="match status" value="1"/>
</dbReference>
<feature type="domain" description="PAS" evidence="2">
    <location>
        <begin position="357"/>
        <end position="410"/>
    </location>
</feature>
<dbReference type="CDD" id="cd18773">
    <property type="entry name" value="PDC1_HK_sensor"/>
    <property type="match status" value="1"/>
</dbReference>
<dbReference type="GO" id="GO:0003824">
    <property type="term" value="F:catalytic activity"/>
    <property type="evidence" value="ECO:0007669"/>
    <property type="project" value="UniProtKB-ARBA"/>
</dbReference>
<dbReference type="AlphaFoldDB" id="A0A6L8MDU0"/>
<name>A0A6L8MDU0_9BURK</name>
<accession>A0A6L8MDU0</accession>
<dbReference type="EMBL" id="WWCP01000002">
    <property type="protein sequence ID" value="MYM80933.1"/>
    <property type="molecule type" value="Genomic_DNA"/>
</dbReference>
<dbReference type="PROSITE" id="PS50112">
    <property type="entry name" value="PAS"/>
    <property type="match status" value="3"/>
</dbReference>
<dbReference type="PROSITE" id="PS50113">
    <property type="entry name" value="PAC"/>
    <property type="match status" value="1"/>
</dbReference>
<dbReference type="Gene3D" id="3.30.70.270">
    <property type="match status" value="1"/>
</dbReference>
<dbReference type="InterPro" id="IPR013656">
    <property type="entry name" value="PAS_4"/>
</dbReference>
<dbReference type="NCBIfam" id="TIGR00229">
    <property type="entry name" value="sensory_box"/>
    <property type="match status" value="3"/>
</dbReference>
<evidence type="ECO:0000313" key="6">
    <source>
        <dbReference type="Proteomes" id="UP000474565"/>
    </source>
</evidence>
<feature type="domain" description="GGDEF" evidence="4">
    <location>
        <begin position="765"/>
        <end position="897"/>
    </location>
</feature>
<reference evidence="5 6" key="1">
    <citation type="submission" date="2019-12" db="EMBL/GenBank/DDBJ databases">
        <title>Novel species isolated from a subtropical stream in China.</title>
        <authorList>
            <person name="Lu H."/>
        </authorList>
    </citation>
    <scope>NUCLEOTIDE SEQUENCE [LARGE SCALE GENOMIC DNA]</scope>
    <source>
        <strain evidence="5 6">FT50W</strain>
    </source>
</reference>
<evidence type="ECO:0000259" key="2">
    <source>
        <dbReference type="PROSITE" id="PS50112"/>
    </source>
</evidence>
<dbReference type="PROSITE" id="PS50887">
    <property type="entry name" value="GGDEF"/>
    <property type="match status" value="1"/>
</dbReference>
<dbReference type="CDD" id="cd01949">
    <property type="entry name" value="GGDEF"/>
    <property type="match status" value="1"/>
</dbReference>
<dbReference type="PANTHER" id="PTHR44757">
    <property type="entry name" value="DIGUANYLATE CYCLASE DGCP"/>
    <property type="match status" value="1"/>
</dbReference>
<sequence>MTAVVVMLVLTATLVVTLAALLLAERDMRAVIGNQQYAQLSAAAAQVDAQLAAHKTLLASLADTIPFGAGEDPAVLQAFVARHPVARGAFDSLHVFTRHGTLLHTQGDRAEATPAINPRRRALLENALASGNATIAPPDTSILTGQPSITILQPVPDARGHTAMLLGGSIGLTNAALLEQIAVQKPGKTGFMFIMTKDGILLHHPDQKRLLEHINAHGDHDRATDMALRGFEGWTEAVNQDGSEGIYAYKHLRQADWIIGARFPVDEAFAPMIQMRRHAMLAAALFAAVAGLVAWLAIRTLLRPFDRLHRNISAIRAGAAGIGALQLHRADEIGELSNAFHELMAERESAQKAIRDSESLISSILEYAPDPFVSCDNSGIVTKWNGAAEHTFGYAREEALGRDIADLIVPPSQRHAHRTGMLYFARGGASQMINSRVRMSAMHKDGHEIPVELSLGALRHDGAHHVTAFLHDITERVLYERQIADSERRLRTVADAVPALIAYIDRDLRYRFSNEHFRTLLGHDPRKMQGKTVFEVLGPGFAGSLAQHSQAALRGQRVHYEREGIHNGAMYQMMGDLVPDIGADGTVCGFYMMALDITERKNAELRQAASEKRLKLLTDNLPVLIAYLDRERKFQFLNATFQHWFGLAPQPLIGHHVVTGVGADHYYTAEPYLDRAYRGEMVTYELSARVGDSMRTLETTFVPELGPDGDVLGIYSLTHDTTRMKEIEERLNQLARTDSLTGIANRLMFEEVLHVAIMRAGRGYKQLALAYLDIDCFKEINDTRGHGAGDQVLKEFAARLTASVRASDTVARLAGDEFVIVFEQVPNAEEAARLADKIAAAVRPPFTLQEQTLRVTTSMGIALHDGGAESAAQLVARADGALYAAKRNGRDQYVIAD</sequence>
<dbReference type="RefSeq" id="WP_161018266.1">
    <property type="nucleotide sequence ID" value="NZ_WWCP01000002.1"/>
</dbReference>
<keyword evidence="1" id="KW-0812">Transmembrane</keyword>
<dbReference type="InterPro" id="IPR000014">
    <property type="entry name" value="PAS"/>
</dbReference>
<dbReference type="InterPro" id="IPR000700">
    <property type="entry name" value="PAS-assoc_C"/>
</dbReference>
<dbReference type="Pfam" id="PF00989">
    <property type="entry name" value="PAS"/>
    <property type="match status" value="1"/>
</dbReference>
<dbReference type="SMART" id="SM00267">
    <property type="entry name" value="GGDEF"/>
    <property type="match status" value="1"/>
</dbReference>
<dbReference type="PANTHER" id="PTHR44757:SF2">
    <property type="entry name" value="BIOFILM ARCHITECTURE MAINTENANCE PROTEIN MBAA"/>
    <property type="match status" value="1"/>
</dbReference>
<dbReference type="NCBIfam" id="TIGR00254">
    <property type="entry name" value="GGDEF"/>
    <property type="match status" value="1"/>
</dbReference>
<feature type="domain" description="PAS" evidence="2">
    <location>
        <begin position="610"/>
        <end position="680"/>
    </location>
</feature>
<dbReference type="Pfam" id="PF00990">
    <property type="entry name" value="GGDEF"/>
    <property type="match status" value="1"/>
</dbReference>
<dbReference type="SMART" id="SM00091">
    <property type="entry name" value="PAS"/>
    <property type="match status" value="3"/>
</dbReference>
<feature type="transmembrane region" description="Helical" evidence="1">
    <location>
        <begin position="6"/>
        <end position="24"/>
    </location>
</feature>
<keyword evidence="1" id="KW-0472">Membrane</keyword>
<dbReference type="GO" id="GO:0006355">
    <property type="term" value="P:regulation of DNA-templated transcription"/>
    <property type="evidence" value="ECO:0007669"/>
    <property type="project" value="InterPro"/>
</dbReference>
<feature type="transmembrane region" description="Helical" evidence="1">
    <location>
        <begin position="279"/>
        <end position="298"/>
    </location>
</feature>
<dbReference type="InterPro" id="IPR035965">
    <property type="entry name" value="PAS-like_dom_sf"/>
</dbReference>
<dbReference type="Gene3D" id="6.10.340.10">
    <property type="match status" value="1"/>
</dbReference>
<dbReference type="FunFam" id="3.30.70.270:FF:000001">
    <property type="entry name" value="Diguanylate cyclase domain protein"/>
    <property type="match status" value="1"/>
</dbReference>
<evidence type="ECO:0000256" key="1">
    <source>
        <dbReference type="SAM" id="Phobius"/>
    </source>
</evidence>
<dbReference type="CDD" id="cd12912">
    <property type="entry name" value="PDC2_MCP_like"/>
    <property type="match status" value="1"/>
</dbReference>
<evidence type="ECO:0000259" key="4">
    <source>
        <dbReference type="PROSITE" id="PS50887"/>
    </source>
</evidence>
<dbReference type="InterPro" id="IPR013767">
    <property type="entry name" value="PAS_fold"/>
</dbReference>
<comment type="caution">
    <text evidence="5">The sequence shown here is derived from an EMBL/GenBank/DDBJ whole genome shotgun (WGS) entry which is preliminary data.</text>
</comment>
<dbReference type="Gene3D" id="3.30.450.20">
    <property type="entry name" value="PAS domain"/>
    <property type="match status" value="5"/>
</dbReference>
<dbReference type="CDD" id="cd00130">
    <property type="entry name" value="PAS"/>
    <property type="match status" value="3"/>
</dbReference>
<dbReference type="InterPro" id="IPR029787">
    <property type="entry name" value="Nucleotide_cyclase"/>
</dbReference>
<dbReference type="SUPFAM" id="SSF55785">
    <property type="entry name" value="PYP-like sensor domain (PAS domain)"/>
    <property type="match status" value="3"/>
</dbReference>
<feature type="domain" description="PAS" evidence="2">
    <location>
        <begin position="486"/>
        <end position="556"/>
    </location>
</feature>
<evidence type="ECO:0000313" key="5">
    <source>
        <dbReference type="EMBL" id="MYM80933.1"/>
    </source>
</evidence>
<gene>
    <name evidence="5" type="ORF">GTP44_03020</name>
</gene>
<dbReference type="Pfam" id="PF08448">
    <property type="entry name" value="PAS_4"/>
    <property type="match status" value="2"/>
</dbReference>
<dbReference type="InterPro" id="IPR000160">
    <property type="entry name" value="GGDEF_dom"/>
</dbReference>
<organism evidence="5 6">
    <name type="scientific">Duganella lactea</name>
    <dbReference type="NCBI Taxonomy" id="2692173"/>
    <lineage>
        <taxon>Bacteria</taxon>
        <taxon>Pseudomonadati</taxon>
        <taxon>Pseudomonadota</taxon>
        <taxon>Betaproteobacteria</taxon>
        <taxon>Burkholderiales</taxon>
        <taxon>Oxalobacteraceae</taxon>
        <taxon>Telluria group</taxon>
        <taxon>Duganella</taxon>
    </lineage>
</organism>
<dbReference type="Proteomes" id="UP000474565">
    <property type="component" value="Unassembled WGS sequence"/>
</dbReference>
<keyword evidence="1" id="KW-1133">Transmembrane helix</keyword>
<protein>
    <submittedName>
        <fullName evidence="5">PAS domain S-box protein</fullName>
    </submittedName>
</protein>
<dbReference type="InterPro" id="IPR052155">
    <property type="entry name" value="Biofilm_reg_signaling"/>
</dbReference>
<evidence type="ECO:0000259" key="3">
    <source>
        <dbReference type="PROSITE" id="PS50113"/>
    </source>
</evidence>
<feature type="domain" description="PAC" evidence="3">
    <location>
        <begin position="554"/>
        <end position="609"/>
    </location>
</feature>